<dbReference type="GO" id="GO:0009432">
    <property type="term" value="P:SOS response"/>
    <property type="evidence" value="ECO:0007669"/>
    <property type="project" value="TreeGrafter"/>
</dbReference>
<dbReference type="GO" id="GO:0046872">
    <property type="term" value="F:metal ion binding"/>
    <property type="evidence" value="ECO:0007669"/>
    <property type="project" value="InterPro"/>
</dbReference>
<dbReference type="AlphaFoldDB" id="A0A7W3LY29"/>
<dbReference type="GO" id="GO:0005524">
    <property type="term" value="F:ATP binding"/>
    <property type="evidence" value="ECO:0007669"/>
    <property type="project" value="UniProtKB-UniRule"/>
</dbReference>
<accession>A0A7W3LY29</accession>
<sequence length="306" mass="33062">MRLGILGWEPGEAESVGIAELGRTRGHEVTVFDIADVGCAATRYGTVPTVAGRDAADFDVILSRAHVGHDGWRDTVERLHLLSGIPRVLMLDPVDVHVRTAGKFAMLHQLTLNGINVPPTRSVRSLPEVEEAGRAWGPIVLKPSVGFRGIDVERFLGGITGGERDRAAAMLDRYGVLICQPYYPHEGDHRVLVIGDEPSICTRFHTGGEAWKPFPGDGLPSGADWDVDIEIVTPSPEMADIGIRATKAMGLSYAGVDIVETDEGPVVMEVNVVPGWGALPPDVQEIPNRAVLDLIERRYAESQEAA</sequence>
<protein>
    <submittedName>
        <fullName evidence="3">Glutathione synthase/RimK-type ligase-like ATP-grasp enzyme</fullName>
    </submittedName>
</protein>
<dbReference type="PANTHER" id="PTHR21621:SF0">
    <property type="entry name" value="BETA-CITRYLGLUTAMATE SYNTHASE B-RELATED"/>
    <property type="match status" value="1"/>
</dbReference>
<dbReference type="PANTHER" id="PTHR21621">
    <property type="entry name" value="RIBOSOMAL PROTEIN S6 MODIFICATION PROTEIN"/>
    <property type="match status" value="1"/>
</dbReference>
<evidence type="ECO:0000313" key="3">
    <source>
        <dbReference type="EMBL" id="MBA8956391.1"/>
    </source>
</evidence>
<dbReference type="InterPro" id="IPR013651">
    <property type="entry name" value="ATP-grasp_RimK-type"/>
</dbReference>
<dbReference type="Gene3D" id="3.30.470.20">
    <property type="entry name" value="ATP-grasp fold, B domain"/>
    <property type="match status" value="1"/>
</dbReference>
<organism evidence="3 4">
    <name type="scientific">Actinomadura namibiensis</name>
    <dbReference type="NCBI Taxonomy" id="182080"/>
    <lineage>
        <taxon>Bacteria</taxon>
        <taxon>Bacillati</taxon>
        <taxon>Actinomycetota</taxon>
        <taxon>Actinomycetes</taxon>
        <taxon>Streptosporangiales</taxon>
        <taxon>Thermomonosporaceae</taxon>
        <taxon>Actinomadura</taxon>
    </lineage>
</organism>
<keyword evidence="3" id="KW-0436">Ligase</keyword>
<dbReference type="Pfam" id="PF08443">
    <property type="entry name" value="RimK"/>
    <property type="match status" value="1"/>
</dbReference>
<dbReference type="SUPFAM" id="SSF56059">
    <property type="entry name" value="Glutathione synthetase ATP-binding domain-like"/>
    <property type="match status" value="1"/>
</dbReference>
<name>A0A7W3LY29_ACTNM</name>
<dbReference type="PROSITE" id="PS50975">
    <property type="entry name" value="ATP_GRASP"/>
    <property type="match status" value="1"/>
</dbReference>
<dbReference type="GO" id="GO:0018169">
    <property type="term" value="F:ribosomal S6-glutamic acid ligase activity"/>
    <property type="evidence" value="ECO:0007669"/>
    <property type="project" value="TreeGrafter"/>
</dbReference>
<keyword evidence="4" id="KW-1185">Reference proteome</keyword>
<proteinExistence type="predicted"/>
<dbReference type="EMBL" id="JACJIA010000015">
    <property type="protein sequence ID" value="MBA8956391.1"/>
    <property type="molecule type" value="Genomic_DNA"/>
</dbReference>
<keyword evidence="1" id="KW-0547">Nucleotide-binding</keyword>
<reference evidence="3 4" key="1">
    <citation type="submission" date="2020-08" db="EMBL/GenBank/DDBJ databases">
        <title>Genomic Encyclopedia of Type Strains, Phase IV (KMG-IV): sequencing the most valuable type-strain genomes for metagenomic binning, comparative biology and taxonomic classification.</title>
        <authorList>
            <person name="Goeker M."/>
        </authorList>
    </citation>
    <scope>NUCLEOTIDE SEQUENCE [LARGE SCALE GENOMIC DNA]</scope>
    <source>
        <strain evidence="3 4">DSM 44197</strain>
    </source>
</reference>
<dbReference type="Gene3D" id="3.40.50.20">
    <property type="match status" value="1"/>
</dbReference>
<comment type="caution">
    <text evidence="3">The sequence shown here is derived from an EMBL/GenBank/DDBJ whole genome shotgun (WGS) entry which is preliminary data.</text>
</comment>
<evidence type="ECO:0000313" key="4">
    <source>
        <dbReference type="Proteomes" id="UP000572680"/>
    </source>
</evidence>
<evidence type="ECO:0000259" key="2">
    <source>
        <dbReference type="PROSITE" id="PS50975"/>
    </source>
</evidence>
<keyword evidence="1" id="KW-0067">ATP-binding</keyword>
<feature type="domain" description="ATP-grasp" evidence="2">
    <location>
        <begin position="107"/>
        <end position="300"/>
    </location>
</feature>
<gene>
    <name evidence="3" type="ORF">HNR61_008073</name>
</gene>
<dbReference type="InterPro" id="IPR011761">
    <property type="entry name" value="ATP-grasp"/>
</dbReference>
<dbReference type="GO" id="GO:0005737">
    <property type="term" value="C:cytoplasm"/>
    <property type="evidence" value="ECO:0007669"/>
    <property type="project" value="TreeGrafter"/>
</dbReference>
<dbReference type="RefSeq" id="WP_182848304.1">
    <property type="nucleotide sequence ID" value="NZ_BAAALP010000048.1"/>
</dbReference>
<evidence type="ECO:0000256" key="1">
    <source>
        <dbReference type="PROSITE-ProRule" id="PRU00409"/>
    </source>
</evidence>
<dbReference type="Proteomes" id="UP000572680">
    <property type="component" value="Unassembled WGS sequence"/>
</dbReference>